<keyword evidence="5" id="KW-1185">Reference proteome</keyword>
<dbReference type="Gene3D" id="3.40.140.10">
    <property type="entry name" value="Cytidine Deaminase, domain 2"/>
    <property type="match status" value="1"/>
</dbReference>
<dbReference type="HAMAP" id="MF_00187">
    <property type="entry name" value="FdhD"/>
    <property type="match status" value="1"/>
</dbReference>
<comment type="caution">
    <text evidence="3">Lacks conserved residue(s) required for the propagation of feature annotation.</text>
</comment>
<keyword evidence="1 3" id="KW-0963">Cytoplasm</keyword>
<comment type="caution">
    <text evidence="4">The sequence shown here is derived from an EMBL/GenBank/DDBJ whole genome shotgun (WGS) entry which is preliminary data.</text>
</comment>
<dbReference type="AlphaFoldDB" id="A0A1V4EVB1"/>
<dbReference type="PANTHER" id="PTHR30592:SF1">
    <property type="entry name" value="SULFUR CARRIER PROTEIN FDHD"/>
    <property type="match status" value="1"/>
</dbReference>
<comment type="similarity">
    <text evidence="3">Belongs to the FdhD family.</text>
</comment>
<dbReference type="GO" id="GO:0005737">
    <property type="term" value="C:cytoplasm"/>
    <property type="evidence" value="ECO:0007669"/>
    <property type="project" value="UniProtKB-SubCell"/>
</dbReference>
<proteinExistence type="inferred from homology"/>
<comment type="subcellular location">
    <subcellularLocation>
        <location evidence="3">Cytoplasm</location>
    </subcellularLocation>
</comment>
<dbReference type="InterPro" id="IPR016193">
    <property type="entry name" value="Cytidine_deaminase-like"/>
</dbReference>
<dbReference type="SUPFAM" id="SSF53927">
    <property type="entry name" value="Cytidine deaminase-like"/>
    <property type="match status" value="1"/>
</dbReference>
<dbReference type="GO" id="GO:0006777">
    <property type="term" value="P:Mo-molybdopterin cofactor biosynthetic process"/>
    <property type="evidence" value="ECO:0007669"/>
    <property type="project" value="UniProtKB-UniRule"/>
</dbReference>
<organism evidence="4 5">
    <name type="scientific">Ferroacidibacillus organovorans</name>
    <dbReference type="NCBI Taxonomy" id="1765683"/>
    <lineage>
        <taxon>Bacteria</taxon>
        <taxon>Bacillati</taxon>
        <taxon>Bacillota</taxon>
        <taxon>Bacilli</taxon>
        <taxon>Bacillales</taxon>
        <taxon>Alicyclobacillaceae</taxon>
        <taxon>Ferroacidibacillus</taxon>
    </lineage>
</organism>
<evidence type="ECO:0000313" key="4">
    <source>
        <dbReference type="EMBL" id="OPG16792.1"/>
    </source>
</evidence>
<evidence type="ECO:0000256" key="2">
    <source>
        <dbReference type="ARBA" id="ARBA00023150"/>
    </source>
</evidence>
<dbReference type="GO" id="GO:0016783">
    <property type="term" value="F:sulfurtransferase activity"/>
    <property type="evidence" value="ECO:0007669"/>
    <property type="project" value="InterPro"/>
</dbReference>
<sequence>MKTRRGDLPCPHVERSAVVDLPQIVKRRILRYENGVTEQREVEVVTEYALTVFVDGQEFVTLVCTPSDLEDLVIGFLASEGVLTSYEEIRSLTLSEEDGVAYVRLVTPVTIDPQMFGKRYIASCCGKGRQSFYFYQDAALAKPVEVAPVIAPRQIVSLIERMQRASDLFRTTGGVHNASLCTVDQVLLSRFDIGRHNALDKLYGYQIREKWTSDKLVIAFSGRISSEVLLKVAKMGIGIVLSKSAPTALALQIADDLQLTTVGFVRRGAFSVYTHPERVQLL</sequence>
<dbReference type="PIRSF" id="PIRSF015626">
    <property type="entry name" value="FdhD"/>
    <property type="match status" value="1"/>
</dbReference>
<gene>
    <name evidence="3" type="primary">fdhD</name>
    <name evidence="4" type="ORF">B2M26_05205</name>
</gene>
<dbReference type="Gene3D" id="3.10.20.10">
    <property type="match status" value="1"/>
</dbReference>
<dbReference type="GO" id="GO:0097163">
    <property type="term" value="F:sulfur carrier activity"/>
    <property type="evidence" value="ECO:0007669"/>
    <property type="project" value="UniProtKB-UniRule"/>
</dbReference>
<accession>A0A1V4EVB1</accession>
<protein>
    <recommendedName>
        <fullName evidence="3">Sulfur carrier protein FdhD</fullName>
    </recommendedName>
</protein>
<feature type="active site" description="Cysteine persulfide intermediate" evidence="3">
    <location>
        <position position="125"/>
    </location>
</feature>
<dbReference type="Proteomes" id="UP000190229">
    <property type="component" value="Unassembled WGS sequence"/>
</dbReference>
<evidence type="ECO:0000256" key="1">
    <source>
        <dbReference type="ARBA" id="ARBA00022490"/>
    </source>
</evidence>
<dbReference type="EMBL" id="MWPS01000014">
    <property type="protein sequence ID" value="OPG16792.1"/>
    <property type="molecule type" value="Genomic_DNA"/>
</dbReference>
<dbReference type="InterPro" id="IPR003786">
    <property type="entry name" value="FdhD"/>
</dbReference>
<dbReference type="OrthoDB" id="9782042at2"/>
<evidence type="ECO:0000256" key="3">
    <source>
        <dbReference type="HAMAP-Rule" id="MF_00187"/>
    </source>
</evidence>
<keyword evidence="2 3" id="KW-0501">Molybdenum cofactor biosynthesis</keyword>
<reference evidence="4 5" key="1">
    <citation type="submission" date="2017-02" db="EMBL/GenBank/DDBJ databases">
        <title>Draft genome of Acidibacillus ferrooxidans Huett2.</title>
        <authorList>
            <person name="Schopf S."/>
        </authorList>
    </citation>
    <scope>NUCLEOTIDE SEQUENCE [LARGE SCALE GENOMIC DNA]</scope>
    <source>
        <strain evidence="4 5">Huett2</strain>
    </source>
</reference>
<dbReference type="Pfam" id="PF02634">
    <property type="entry name" value="FdhD-NarQ"/>
    <property type="match status" value="1"/>
</dbReference>
<dbReference type="NCBIfam" id="TIGR00129">
    <property type="entry name" value="fdhD_narQ"/>
    <property type="match status" value="1"/>
</dbReference>
<evidence type="ECO:0000313" key="5">
    <source>
        <dbReference type="Proteomes" id="UP000190229"/>
    </source>
</evidence>
<name>A0A1V4EVB1_9BACL</name>
<comment type="function">
    <text evidence="3">Required for formate dehydrogenase (FDH) activity. Acts as a sulfur carrier protein that transfers sulfur from IscS to the molybdenum cofactor prior to its insertion into FDH.</text>
</comment>
<dbReference type="PANTHER" id="PTHR30592">
    <property type="entry name" value="FORMATE DEHYDROGENASE"/>
    <property type="match status" value="1"/>
</dbReference>